<comment type="caution">
    <text evidence="1">The sequence shown here is derived from an EMBL/GenBank/DDBJ whole genome shotgun (WGS) entry which is preliminary data.</text>
</comment>
<reference evidence="1" key="1">
    <citation type="journal article" date="2015" name="Nature">
        <title>Complex archaea that bridge the gap between prokaryotes and eukaryotes.</title>
        <authorList>
            <person name="Spang A."/>
            <person name="Saw J.H."/>
            <person name="Jorgensen S.L."/>
            <person name="Zaremba-Niedzwiedzka K."/>
            <person name="Martijn J."/>
            <person name="Lind A.E."/>
            <person name="van Eijk R."/>
            <person name="Schleper C."/>
            <person name="Guy L."/>
            <person name="Ettema T.J."/>
        </authorList>
    </citation>
    <scope>NUCLEOTIDE SEQUENCE</scope>
</reference>
<dbReference type="EMBL" id="LAZR01065043">
    <property type="protein sequence ID" value="KKK56340.1"/>
    <property type="molecule type" value="Genomic_DNA"/>
</dbReference>
<organism evidence="1">
    <name type="scientific">marine sediment metagenome</name>
    <dbReference type="NCBI Taxonomy" id="412755"/>
    <lineage>
        <taxon>unclassified sequences</taxon>
        <taxon>metagenomes</taxon>
        <taxon>ecological metagenomes</taxon>
    </lineage>
</organism>
<protein>
    <recommendedName>
        <fullName evidence="2">Nucleotide-diphospho-sugar transferase domain-containing protein</fullName>
    </recommendedName>
</protein>
<evidence type="ECO:0008006" key="2">
    <source>
        <dbReference type="Google" id="ProtNLM"/>
    </source>
</evidence>
<feature type="non-terminal residue" evidence="1">
    <location>
        <position position="98"/>
    </location>
</feature>
<name>A0A0F8X5X4_9ZZZZ</name>
<dbReference type="Gene3D" id="3.90.550.40">
    <property type="match status" value="1"/>
</dbReference>
<dbReference type="AlphaFoldDB" id="A0A0F8X5X4"/>
<sequence>MSHLYHDEGPQGPGRRVMLATTVYDTPAAGYAFAMSRSRGVLHKAGINTEYALLTGNCHVDDARNVVVQQFLLSQCEELIFIDADVLWEPEDLLRLCG</sequence>
<evidence type="ECO:0000313" key="1">
    <source>
        <dbReference type="EMBL" id="KKK56340.1"/>
    </source>
</evidence>
<accession>A0A0F8X5X4</accession>
<proteinExistence type="predicted"/>
<gene>
    <name evidence="1" type="ORF">LCGC14_3065520</name>
</gene>